<evidence type="ECO:0000256" key="4">
    <source>
        <dbReference type="ARBA" id="ARBA00022989"/>
    </source>
</evidence>
<dbReference type="PANTHER" id="PTHR33406:SF13">
    <property type="entry name" value="MEMBRANE PROTEIN YDFJ"/>
    <property type="match status" value="1"/>
</dbReference>
<evidence type="ECO:0000256" key="6">
    <source>
        <dbReference type="SAM" id="Phobius"/>
    </source>
</evidence>
<dbReference type="GO" id="GO:0005886">
    <property type="term" value="C:plasma membrane"/>
    <property type="evidence" value="ECO:0007669"/>
    <property type="project" value="UniProtKB-SubCell"/>
</dbReference>
<dbReference type="SMART" id="SM00563">
    <property type="entry name" value="PlsC"/>
    <property type="match status" value="1"/>
</dbReference>
<evidence type="ECO:0000259" key="7">
    <source>
        <dbReference type="SMART" id="SM00563"/>
    </source>
</evidence>
<evidence type="ECO:0000256" key="2">
    <source>
        <dbReference type="ARBA" id="ARBA00022475"/>
    </source>
</evidence>
<dbReference type="Pfam" id="PF03176">
    <property type="entry name" value="MMPL"/>
    <property type="match status" value="1"/>
</dbReference>
<keyword evidence="8" id="KW-0012">Acyltransferase</keyword>
<reference evidence="8" key="2">
    <citation type="journal article" date="2021" name="PeerJ">
        <title>Extensive microbial diversity within the chicken gut microbiome revealed by metagenomics and culture.</title>
        <authorList>
            <person name="Gilroy R."/>
            <person name="Ravi A."/>
            <person name="Getino M."/>
            <person name="Pursley I."/>
            <person name="Horton D.L."/>
            <person name="Alikhan N.F."/>
            <person name="Baker D."/>
            <person name="Gharbi K."/>
            <person name="Hall N."/>
            <person name="Watson M."/>
            <person name="Adriaenssens E.M."/>
            <person name="Foster-Nyarko E."/>
            <person name="Jarju S."/>
            <person name="Secka A."/>
            <person name="Antonio M."/>
            <person name="Oren A."/>
            <person name="Chaudhuri R.R."/>
            <person name="La Ragione R."/>
            <person name="Hildebrand F."/>
            <person name="Pallen M.J."/>
        </authorList>
    </citation>
    <scope>NUCLEOTIDE SEQUENCE</scope>
    <source>
        <strain evidence="8">B3-2255</strain>
    </source>
</reference>
<dbReference type="Proteomes" id="UP000823772">
    <property type="component" value="Unassembled WGS sequence"/>
</dbReference>
<keyword evidence="8" id="KW-0808">Transferase</keyword>
<dbReference type="PANTHER" id="PTHR33406">
    <property type="entry name" value="MEMBRANE PROTEIN MJ1562-RELATED"/>
    <property type="match status" value="1"/>
</dbReference>
<feature type="transmembrane region" description="Helical" evidence="6">
    <location>
        <begin position="794"/>
        <end position="817"/>
    </location>
</feature>
<dbReference type="InterPro" id="IPR050545">
    <property type="entry name" value="Mycobact_MmpL"/>
</dbReference>
<dbReference type="SUPFAM" id="SSF51905">
    <property type="entry name" value="FAD/NAD(P)-binding domain"/>
    <property type="match status" value="1"/>
</dbReference>
<evidence type="ECO:0000256" key="5">
    <source>
        <dbReference type="ARBA" id="ARBA00023136"/>
    </source>
</evidence>
<protein>
    <submittedName>
        <fullName evidence="8">1-acyl-sn-glycerol-3-phosphate acyltransferase</fullName>
    </submittedName>
</protein>
<keyword evidence="3 6" id="KW-0812">Transmembrane</keyword>
<feature type="transmembrane region" description="Helical" evidence="6">
    <location>
        <begin position="372"/>
        <end position="394"/>
    </location>
</feature>
<dbReference type="GO" id="GO:0016746">
    <property type="term" value="F:acyltransferase activity"/>
    <property type="evidence" value="ECO:0007669"/>
    <property type="project" value="UniProtKB-KW"/>
</dbReference>
<feature type="transmembrane region" description="Helical" evidence="6">
    <location>
        <begin position="674"/>
        <end position="693"/>
    </location>
</feature>
<feature type="domain" description="Phospholipid/glycerol acyltransferase" evidence="7">
    <location>
        <begin position="905"/>
        <end position="1012"/>
    </location>
</feature>
<feature type="transmembrane region" description="Helical" evidence="6">
    <location>
        <begin position="699"/>
        <end position="717"/>
    </location>
</feature>
<evidence type="ECO:0000313" key="8">
    <source>
        <dbReference type="EMBL" id="MBO8481338.1"/>
    </source>
</evidence>
<comment type="caution">
    <text evidence="8">The sequence shown here is derived from an EMBL/GenBank/DDBJ whole genome shotgun (WGS) entry which is preliminary data.</text>
</comment>
<dbReference type="EMBL" id="JADILY010000045">
    <property type="protein sequence ID" value="MBO8481338.1"/>
    <property type="molecule type" value="Genomic_DNA"/>
</dbReference>
<evidence type="ECO:0000256" key="3">
    <source>
        <dbReference type="ARBA" id="ARBA00022692"/>
    </source>
</evidence>
<dbReference type="InterPro" id="IPR002123">
    <property type="entry name" value="Plipid/glycerol_acylTrfase"/>
</dbReference>
<dbReference type="SUPFAM" id="SSF82866">
    <property type="entry name" value="Multidrug efflux transporter AcrB transmembrane domain"/>
    <property type="match status" value="2"/>
</dbReference>
<evidence type="ECO:0000313" key="9">
    <source>
        <dbReference type="Proteomes" id="UP000823772"/>
    </source>
</evidence>
<feature type="transmembrane region" description="Helical" evidence="6">
    <location>
        <begin position="444"/>
        <end position="464"/>
    </location>
</feature>
<feature type="transmembrane region" description="Helical" evidence="6">
    <location>
        <begin position="401"/>
        <end position="424"/>
    </location>
</feature>
<gene>
    <name evidence="8" type="ORF">IAC87_02190</name>
</gene>
<sequence>MKKAVLKIYDYLCMHKGVLWLLMGAVIALFAVLSAGMKPQEDITAFLPGQDEYARISEAYSNIRAANMVMVTVSPRKTDGVHSAGADKYLLMDAADSVAAFLVREDTGCGGRGNGGKHVRSIILRTDVVGIMDIAGFIVENMPRYLDVSDYARLEAMANPDSVSAALDRVRASMFSFQGMFTGGMLLSDPLMFSAPLLASFKDLAPDSGFEAGDGYLFDENGSLTFFVESAHPIGETMGNKELTGLIDRAMEHAGALFPDCSFDAFGPAYISVANADTIKRDTVLSVVVSLALLLLLLLYAYNSFRPIALILVTLLFGLAAGLATVSALSPEVSLIVLGIGSVLIGIAANYPLHFLDHVADGYSPRKSISDIFYPLTIGNITTVGAFLSLVFISSPAMRSLGIYASAMLVGTMFFVLVFLPHFVGRVKVFRRRLLPVNVTEMRIRRPALFAVGAIVLTIVFYCLSSSGNHFDGNLSNINYMSDEYRQKMDDMLEKTSGGTTQVYVVSEGDGMDEALEAYGALLPVLDSVRAGGVRVSGIGGLLPSLSVQRERIDAWNAFVDEYGGKLCRLVDSLSVGKGFVEGAFEGFRKIIEGSYEPEEAGFFSVITEGPAANYLVRTGKSMVVTVLNVPEGRVQEVEDMVAAGLPDGRSFVFDGGSLMRGLVDTLSRDFDKVLYICSLLVLVFLFVSFGRIELTLTAFLPLFIGWIWILGIMELFSIDFNIVNIILATFIFGMGDDYTIFMLEGSIYEYTYGRKMLGRYRNTIALSAATMFIGIGSLIVARHPAMRGLAEVTIVGMAVVVAMAYTLPPLVFNFLTRVNGKKRRFPVTVGALARTFVVFLYAGTVGISLIIHGFVTITLLRGGAVARARWRRLLKGSLHFASRNFFGNRCEYTDRYGEDFSVPAVVICNHQSRLDLMLAMGMSDKFAIVMNERNARIFGVMAKYAGYISVSDVMNDGMEKVAEALGEGRSIFIFPEGTRSGDYTIGRFHKGALEIASRFGLDMVEVLMHGAGHCLPKGVSFVETFPMRCEIVRRFPNAELPSNKELRRIMADDYRRLAMGLENVGFCRKEVLANFRYKEKQVRFSARKALESCTDDTVASLRDKAVGGRLSIVEDGYGAFSILAALVLKDLEIYARVTERERYDVALNCASVPSNLHFTDASSDGGRGAVVMGGGMSGLVSGALLADAGYDVTVLEKQASAGGGLGSFSRNGVHYDLSLI</sequence>
<keyword evidence="5 6" id="KW-0472">Membrane</keyword>
<feature type="transmembrane region" description="Helical" evidence="6">
    <location>
        <begin position="284"/>
        <end position="302"/>
    </location>
</feature>
<dbReference type="Pfam" id="PF13450">
    <property type="entry name" value="NAD_binding_8"/>
    <property type="match status" value="1"/>
</dbReference>
<dbReference type="InterPro" id="IPR004869">
    <property type="entry name" value="MMPL_dom"/>
</dbReference>
<dbReference type="CDD" id="cd07989">
    <property type="entry name" value="LPLAT_AGPAT-like"/>
    <property type="match status" value="1"/>
</dbReference>
<accession>A0A9D9NQ67</accession>
<comment type="subcellular location">
    <subcellularLocation>
        <location evidence="1">Cell membrane</location>
        <topology evidence="1">Multi-pass membrane protein</topology>
    </subcellularLocation>
</comment>
<feature type="transmembrane region" description="Helical" evidence="6">
    <location>
        <begin position="333"/>
        <end position="352"/>
    </location>
</feature>
<feature type="non-terminal residue" evidence="8">
    <location>
        <position position="1221"/>
    </location>
</feature>
<proteinExistence type="predicted"/>
<feature type="transmembrane region" description="Helical" evidence="6">
    <location>
        <begin position="837"/>
        <end position="861"/>
    </location>
</feature>
<dbReference type="InterPro" id="IPR036188">
    <property type="entry name" value="FAD/NAD-bd_sf"/>
</dbReference>
<dbReference type="Gene3D" id="1.20.1640.10">
    <property type="entry name" value="Multidrug efflux transporter AcrB transmembrane domain"/>
    <property type="match status" value="2"/>
</dbReference>
<name>A0A9D9NQ67_9BACT</name>
<feature type="transmembrane region" description="Helical" evidence="6">
    <location>
        <begin position="764"/>
        <end position="782"/>
    </location>
</feature>
<reference evidence="8" key="1">
    <citation type="submission" date="2020-10" db="EMBL/GenBank/DDBJ databases">
        <authorList>
            <person name="Gilroy R."/>
        </authorList>
    </citation>
    <scope>NUCLEOTIDE SEQUENCE</scope>
    <source>
        <strain evidence="8">B3-2255</strain>
    </source>
</reference>
<evidence type="ECO:0000256" key="1">
    <source>
        <dbReference type="ARBA" id="ARBA00004651"/>
    </source>
</evidence>
<keyword evidence="2" id="KW-1003">Cell membrane</keyword>
<dbReference type="SUPFAM" id="SSF69593">
    <property type="entry name" value="Glycerol-3-phosphate (1)-acyltransferase"/>
    <property type="match status" value="1"/>
</dbReference>
<dbReference type="Pfam" id="PF01553">
    <property type="entry name" value="Acyltransferase"/>
    <property type="match status" value="1"/>
</dbReference>
<keyword evidence="4 6" id="KW-1133">Transmembrane helix</keyword>
<dbReference type="Gene3D" id="3.50.50.60">
    <property type="entry name" value="FAD/NAD(P)-binding domain"/>
    <property type="match status" value="1"/>
</dbReference>
<dbReference type="AlphaFoldDB" id="A0A9D9NQ67"/>
<organism evidence="8 9">
    <name type="scientific">Candidatus Merdivivens faecigallinarum</name>
    <dbReference type="NCBI Taxonomy" id="2840871"/>
    <lineage>
        <taxon>Bacteria</taxon>
        <taxon>Pseudomonadati</taxon>
        <taxon>Bacteroidota</taxon>
        <taxon>Bacteroidia</taxon>
        <taxon>Bacteroidales</taxon>
        <taxon>Muribaculaceae</taxon>
        <taxon>Muribaculaceae incertae sedis</taxon>
        <taxon>Candidatus Merdivivens</taxon>
    </lineage>
</organism>
<feature type="transmembrane region" description="Helical" evidence="6">
    <location>
        <begin position="308"/>
        <end position="326"/>
    </location>
</feature>
<feature type="transmembrane region" description="Helical" evidence="6">
    <location>
        <begin position="17"/>
        <end position="37"/>
    </location>
</feature>